<proteinExistence type="predicted"/>
<dbReference type="AlphaFoldDB" id="A0A147I964"/>
<dbReference type="Gene3D" id="3.40.50.1820">
    <property type="entry name" value="alpha/beta hydrolase"/>
    <property type="match status" value="1"/>
</dbReference>
<dbReference type="Pfam" id="PF06057">
    <property type="entry name" value="VirJ"/>
    <property type="match status" value="1"/>
</dbReference>
<keyword evidence="3" id="KW-1185">Reference proteome</keyword>
<comment type="caution">
    <text evidence="2">The sequence shown here is derived from an EMBL/GenBank/DDBJ whole genome shotgun (WGS) entry which is preliminary data.</text>
</comment>
<gene>
    <name evidence="2" type="ORF">NS334_02055</name>
</gene>
<feature type="domain" description="Bacterial virulence" evidence="1">
    <location>
        <begin position="40"/>
        <end position="224"/>
    </location>
</feature>
<dbReference type="InterPro" id="IPR029058">
    <property type="entry name" value="AB_hydrolase_fold"/>
</dbReference>
<dbReference type="ESTHER" id="9sphn-a0a147i964">
    <property type="family name" value="VirJ"/>
</dbReference>
<reference evidence="2 3" key="1">
    <citation type="journal article" date="2016" name="Front. Microbiol.">
        <title>Genomic Resource of Rice Seed Associated Bacteria.</title>
        <authorList>
            <person name="Midha S."/>
            <person name="Bansal K."/>
            <person name="Sharma S."/>
            <person name="Kumar N."/>
            <person name="Patil P.P."/>
            <person name="Chaudhry V."/>
            <person name="Patil P.B."/>
        </authorList>
    </citation>
    <scope>NUCLEOTIDE SEQUENCE [LARGE SCALE GENOMIC DNA]</scope>
    <source>
        <strain evidence="2 3">NS334</strain>
    </source>
</reference>
<dbReference type="InterPro" id="IPR010333">
    <property type="entry name" value="VirJ"/>
</dbReference>
<sequence length="246" mass="25991">MRVSLVSSAFVCAAVGAAGYFDRDPVHVYPARSPARPIAVVNISGDMGLRFLMGASTSRGLTEHHIPVVGISTPAVFRTKRTRAEVDAFMAQAVRTAIARTGRDRIVVMGQSYGADIVQTGLANLPAELRRHVAAIVLVLPGDSVYFRADPTGWAYHGTPDSVAKDTADTLTWAPLTCIQGAEEDDSLCPQLRVPGATVIAMPGGHNIHHDEAGLLRHVLTAIAKVTPKDAGADQSATRPSAAVPR</sequence>
<evidence type="ECO:0000313" key="3">
    <source>
        <dbReference type="Proteomes" id="UP000074310"/>
    </source>
</evidence>
<evidence type="ECO:0000259" key="1">
    <source>
        <dbReference type="Pfam" id="PF06057"/>
    </source>
</evidence>
<dbReference type="EMBL" id="LDTB01000006">
    <property type="protein sequence ID" value="KTT75750.1"/>
    <property type="molecule type" value="Genomic_DNA"/>
</dbReference>
<dbReference type="Proteomes" id="UP000074310">
    <property type="component" value="Unassembled WGS sequence"/>
</dbReference>
<dbReference type="SUPFAM" id="SSF53474">
    <property type="entry name" value="alpha/beta-Hydrolases"/>
    <property type="match status" value="1"/>
</dbReference>
<organism evidence="2 3">
    <name type="scientific">Sphingomonas endophytica</name>
    <dbReference type="NCBI Taxonomy" id="869719"/>
    <lineage>
        <taxon>Bacteria</taxon>
        <taxon>Pseudomonadati</taxon>
        <taxon>Pseudomonadota</taxon>
        <taxon>Alphaproteobacteria</taxon>
        <taxon>Sphingomonadales</taxon>
        <taxon>Sphingomonadaceae</taxon>
        <taxon>Sphingomonas</taxon>
    </lineage>
</organism>
<name>A0A147I964_9SPHN</name>
<accession>A0A147I964</accession>
<protein>
    <recommendedName>
        <fullName evidence="1">Bacterial virulence domain-containing protein</fullName>
    </recommendedName>
</protein>
<evidence type="ECO:0000313" key="2">
    <source>
        <dbReference type="EMBL" id="KTT75750.1"/>
    </source>
</evidence>